<reference evidence="1" key="1">
    <citation type="journal article" date="2023" name="Comput. Struct. Biotechnol. J.">
        <title>Discovery of a novel marine Bacteroidetes with a rich repertoire of carbohydrate-active enzymes.</title>
        <authorList>
            <person name="Chen B."/>
            <person name="Liu G."/>
            <person name="Chen Q."/>
            <person name="Wang H."/>
            <person name="Liu L."/>
            <person name="Tang K."/>
        </authorList>
    </citation>
    <scope>NUCLEOTIDE SEQUENCE</scope>
    <source>
        <strain evidence="1">TK19036</strain>
    </source>
</reference>
<evidence type="ECO:0008006" key="2">
    <source>
        <dbReference type="Google" id="ProtNLM"/>
    </source>
</evidence>
<name>A0AA49GTX3_9BACT</name>
<dbReference type="AlphaFoldDB" id="A0AA49GTX3"/>
<dbReference type="PROSITE" id="PS51257">
    <property type="entry name" value="PROKAR_LIPOPROTEIN"/>
    <property type="match status" value="1"/>
</dbReference>
<reference evidence="1" key="2">
    <citation type="journal article" date="2024" name="Antonie Van Leeuwenhoek">
        <title>Roseihalotalea indica gen. nov., sp. nov., a halophilic Bacteroidetes from mesopelagic Southwest Indian Ocean with higher carbohydrate metabolic potential.</title>
        <authorList>
            <person name="Chen B."/>
            <person name="Zhang M."/>
            <person name="Lin D."/>
            <person name="Ye J."/>
            <person name="Tang K."/>
        </authorList>
    </citation>
    <scope>NUCLEOTIDE SEQUENCE</scope>
    <source>
        <strain evidence="1">TK19036</strain>
    </source>
</reference>
<gene>
    <name evidence="1" type="ORF">K4G66_03635</name>
</gene>
<protein>
    <recommendedName>
        <fullName evidence="2">Long-chain fatty acid transport protein</fullName>
    </recommendedName>
</protein>
<evidence type="ECO:0000313" key="1">
    <source>
        <dbReference type="EMBL" id="WKN37799.1"/>
    </source>
</evidence>
<proteinExistence type="predicted"/>
<sequence>MMVRSIASLVIGIVGLLGCMEPLWAQTDVTPYSSQGLGNLIRPSLVHNRGMGGIGVGSGNALFINYTNPAFLYKNNLSSFDVAFSIEQNIMQREEESVNRTSGGLSYGIFSFPVVPGRWSMSVGVAPYSAVGYRIEEPVAVQGGEETGTQIIDGEGGLNIISVSNGVRVVDNLGVGLRIGYIFGPITETRSVILSDPQANRTELEDQIYYSDLIFEPSLSYGIKLGNNTLLNMGATYQPEMKVRATREVTLRNIPPGANQPILGDVVDSAANNQRNITLPARLGFGISVEKSLKYLVGVDFLTQPWENYRSFSGTNDGMKNSYELSVGGQYIPDISSVDSYLARMAYRLGFYYRNTPFAVEDRQITDFGVNLGLSLPMSNLSSVNLALEAGNRGTLDIGLIRENYFKISAGITFNDRWFIRRKFD</sequence>
<dbReference type="Gene3D" id="2.40.160.60">
    <property type="entry name" value="Outer membrane protein transport protein (OMPP1/FadL/TodX)"/>
    <property type="match status" value="1"/>
</dbReference>
<accession>A0AA49GTX3</accession>
<dbReference type="EMBL" id="CP120682">
    <property type="protein sequence ID" value="WKN37799.1"/>
    <property type="molecule type" value="Genomic_DNA"/>
</dbReference>
<dbReference type="SUPFAM" id="SSF56935">
    <property type="entry name" value="Porins"/>
    <property type="match status" value="1"/>
</dbReference>
<organism evidence="1">
    <name type="scientific">Roseihalotalea indica</name>
    <dbReference type="NCBI Taxonomy" id="2867963"/>
    <lineage>
        <taxon>Bacteria</taxon>
        <taxon>Pseudomonadati</taxon>
        <taxon>Bacteroidota</taxon>
        <taxon>Cytophagia</taxon>
        <taxon>Cytophagales</taxon>
        <taxon>Catalimonadaceae</taxon>
        <taxon>Roseihalotalea</taxon>
    </lineage>
</organism>